<dbReference type="Pfam" id="PF08241">
    <property type="entry name" value="Methyltransf_11"/>
    <property type="match status" value="1"/>
</dbReference>
<accession>A0AAN9EP51</accession>
<comment type="caution">
    <text evidence="2">The sequence shown here is derived from an EMBL/GenBank/DDBJ whole genome shotgun (WGS) entry which is preliminary data.</text>
</comment>
<dbReference type="PANTHER" id="PTHR43036:SF2">
    <property type="entry name" value="OS04G0481300 PROTEIN"/>
    <property type="match status" value="1"/>
</dbReference>
<dbReference type="GO" id="GO:0008757">
    <property type="term" value="F:S-adenosylmethionine-dependent methyltransferase activity"/>
    <property type="evidence" value="ECO:0007669"/>
    <property type="project" value="InterPro"/>
</dbReference>
<evidence type="ECO:0000259" key="1">
    <source>
        <dbReference type="Pfam" id="PF08241"/>
    </source>
</evidence>
<dbReference type="PANTHER" id="PTHR43036">
    <property type="entry name" value="OSJNBB0011N17.9 PROTEIN"/>
    <property type="match status" value="1"/>
</dbReference>
<organism evidence="2 3">
    <name type="scientific">Crotalaria pallida</name>
    <name type="common">Smooth rattlebox</name>
    <name type="synonym">Crotalaria striata</name>
    <dbReference type="NCBI Taxonomy" id="3830"/>
    <lineage>
        <taxon>Eukaryota</taxon>
        <taxon>Viridiplantae</taxon>
        <taxon>Streptophyta</taxon>
        <taxon>Embryophyta</taxon>
        <taxon>Tracheophyta</taxon>
        <taxon>Spermatophyta</taxon>
        <taxon>Magnoliopsida</taxon>
        <taxon>eudicotyledons</taxon>
        <taxon>Gunneridae</taxon>
        <taxon>Pentapetalae</taxon>
        <taxon>rosids</taxon>
        <taxon>fabids</taxon>
        <taxon>Fabales</taxon>
        <taxon>Fabaceae</taxon>
        <taxon>Papilionoideae</taxon>
        <taxon>50 kb inversion clade</taxon>
        <taxon>genistoids sensu lato</taxon>
        <taxon>core genistoids</taxon>
        <taxon>Crotalarieae</taxon>
        <taxon>Crotalaria</taxon>
    </lineage>
</organism>
<gene>
    <name evidence="2" type="ORF">RIF29_26884</name>
</gene>
<dbReference type="InterPro" id="IPR029063">
    <property type="entry name" value="SAM-dependent_MTases_sf"/>
</dbReference>
<dbReference type="Gene3D" id="3.40.50.150">
    <property type="entry name" value="Vaccinia Virus protein VP39"/>
    <property type="match status" value="1"/>
</dbReference>
<dbReference type="InterPro" id="IPR013216">
    <property type="entry name" value="Methyltransf_11"/>
</dbReference>
<protein>
    <recommendedName>
        <fullName evidence="1">Methyltransferase type 11 domain-containing protein</fullName>
    </recommendedName>
</protein>
<feature type="domain" description="Methyltransferase type 11" evidence="1">
    <location>
        <begin position="226"/>
        <end position="277"/>
    </location>
</feature>
<dbReference type="Proteomes" id="UP001372338">
    <property type="component" value="Unassembled WGS sequence"/>
</dbReference>
<evidence type="ECO:0000313" key="3">
    <source>
        <dbReference type="Proteomes" id="UP001372338"/>
    </source>
</evidence>
<name>A0AAN9EP51_CROPI</name>
<dbReference type="SUPFAM" id="SSF53335">
    <property type="entry name" value="S-adenosyl-L-methionine-dependent methyltransferases"/>
    <property type="match status" value="1"/>
</dbReference>
<evidence type="ECO:0000313" key="2">
    <source>
        <dbReference type="EMBL" id="KAK7260653.1"/>
    </source>
</evidence>
<dbReference type="AlphaFoldDB" id="A0AAN9EP51"/>
<dbReference type="CDD" id="cd02440">
    <property type="entry name" value="AdoMet_MTases"/>
    <property type="match status" value="1"/>
</dbReference>
<keyword evidence="3" id="KW-1185">Reference proteome</keyword>
<proteinExistence type="predicted"/>
<dbReference type="EMBL" id="JAYWIO010000005">
    <property type="protein sequence ID" value="KAK7260653.1"/>
    <property type="molecule type" value="Genomic_DNA"/>
</dbReference>
<sequence length="367" mass="42545">MGGGGDMNGEKLEGIRGWWWSTWWWREAHDELGGGGDMNGKRLEGISEWWWSTWWRREAHDGPGSQQRWHCYYWSKSFHAHFSLTMSSAMQSNLRPISAPLIKTKSTTTSIKILSTLNENYQTNNQQSSVGKVKHLALTQEGRTKLNSYPDKDFYTFPRFVTHVDDGFISTLTNLYRERLKPDTEILDLMSSWISHLPSDVRYKRVVGHGLNAQELAKNSRLDYFFVKDLNKDQQFEFESCSFDAVLCTVSVQYLQQPEKVFAEVFRVLKPGGVFIVSFSNRMFYEKAINAWREGTAYSRVRLVVQYFQCVEGFTEPEVVRKLPTTNDAQENKSPIGWIMRLFGLLSGSDPFYAVIAYRNYKPIHDS</sequence>
<reference evidence="2 3" key="1">
    <citation type="submission" date="2024-01" db="EMBL/GenBank/DDBJ databases">
        <title>The genomes of 5 underutilized Papilionoideae crops provide insights into root nodulation and disease resistanc.</title>
        <authorList>
            <person name="Yuan L."/>
        </authorList>
    </citation>
    <scope>NUCLEOTIDE SEQUENCE [LARGE SCALE GENOMIC DNA]</scope>
    <source>
        <strain evidence="2">ZHUSHIDOU_FW_LH</strain>
        <tissue evidence="2">Leaf</tissue>
    </source>
</reference>